<proteinExistence type="inferred from homology"/>
<feature type="region of interest" description="Disordered" evidence="2">
    <location>
        <begin position="298"/>
        <end position="320"/>
    </location>
</feature>
<keyword evidence="1" id="KW-0479">Metal-binding</keyword>
<organism evidence="4 5">
    <name type="scientific">Polypedilum vanderplanki</name>
    <name type="common">Sleeping chironomid midge</name>
    <dbReference type="NCBI Taxonomy" id="319348"/>
    <lineage>
        <taxon>Eukaryota</taxon>
        <taxon>Metazoa</taxon>
        <taxon>Ecdysozoa</taxon>
        <taxon>Arthropoda</taxon>
        <taxon>Hexapoda</taxon>
        <taxon>Insecta</taxon>
        <taxon>Pterygota</taxon>
        <taxon>Neoptera</taxon>
        <taxon>Endopterygota</taxon>
        <taxon>Diptera</taxon>
        <taxon>Nematocera</taxon>
        <taxon>Chironomoidea</taxon>
        <taxon>Chironomidae</taxon>
        <taxon>Chironominae</taxon>
        <taxon>Polypedilum</taxon>
        <taxon>Polypedilum</taxon>
    </lineage>
</organism>
<comment type="pathway">
    <text evidence="1">Protein modification; protein ubiquitination.</text>
</comment>
<sequence length="1420" mass="161753">MFIIKELKYLLCSSLFYEVLSGIWVRNGLQIKGQAMTYIQANFCNSMVDMDLFFLQVCATQLPASFFLTSCIDNFSVNEWFFQNLSSNQEMEHDLMMEGMLTFLATLVTSRTNLGNDEDMKCIVEISALLTTSDKTHSQLLELMPERSGNPYAKNFEKYLKLLSNYRPPPVGSENLEQGLFIPLPIVWKIYYDPLHVLLRAVHRRDFQNSMDRFSAFVRQQNLMPKSGNLWPPFRLPNKVGAGFSDPACILNTKVFHSMILGILYRAVHIRNVSENLMALAIFLLELAVSTSSSKENESSVLECTPKNTTSSTSCASTSNQQQTDIPELLNCYPSNNLFENFCLHVNTLTLHSNETQNSPANYQTQFDSDIEWELSESDAMPMLIGSVDHDYAFNGALDVAVPQDLSIVRENSEDLSPPRVGPLLPLMASETSIVEYNSEQQQETQSMSPNPRQLAINSSPNIGSSSGSNMELVVVRRELQPTPSQNERTTRSPQELFYSNTNNMSGAILPFNRVQPVAVSHSQAAASGSLDVVPSSANPNNRRRIRNLESQDSIDSAIKIDDSILSLLLKLHSQLSGTLDSFSLDDTEGNEDASMSGEEDTATDSSTSSQHYPNSAEPRIGDGPYFIGNLLRKIALADERSAKCINEIRQKLWPNQRERQAEQKAREAKEKEERTKRARERQQKLMEEFANKQKQFMANEGKMMEGIDDEDIDIEEAREKEYDCIICNCTGPSTESNPVGLVVLVESSSIVGHRRKTPNRFPLPVSDEDKEIPGRNVRLSSEFRKRAEILNRKYGTQWFLTHNICWEGGVHVQSCGHHVHLSCHESYLKSLAPTRPQNLNIEHGEFSCPRCRQLANSVLPLSPQLDRPTNVIRNPTPEFDKLCIELMELIKDNKRTSATSKLEEAMILAMENMTNSTRNIKKYHAEALYQNPPTTESLFAFVTSVARTNLESEVIQRGGSLCTYNDIRYRPKRECIVPLLHVLSFHVRLMINNKNYTFGNYEWSMDRTWASLCGITDVDFTAPVPSYSSNDRVPSLITDPNAQLLKYILLAPLQLDQAYFTCIVKVLYNLLYYQIVLQFCTRLNDEECDEVLKKFSDSPKILENGVSNLGAAMALVLNNLDKCKNFRTDPYESEFEYDDDDIDMSELEASTSKDKNATTEEIKDLDTKLKEFETEMQSLCLPYLRNAALLRHHIYHQELPEIRGAEWEFPRLVYFLELVTKSMDLKKFNAAKALCFAKNTELFLPIHWCQELKESRPPHDTTRELIVNQHLAWHQPQLLALPREYERLFTYYYEQACLKCSTIPKESSICLICGKIVCLKQLCCKEQDCCEAVRHAITCGRGTGVFLVVTSTFIIIVRGSRACLWGSLYLDGYDEEDRDLKRGKPLYLSNDRFNLLESQWLSHRFGHINRSWVFHRDSL</sequence>
<keyword evidence="1" id="KW-0833">Ubl conjugation pathway</keyword>
<keyword evidence="1" id="KW-0863">Zinc-finger</keyword>
<dbReference type="GO" id="GO:0005737">
    <property type="term" value="C:cytoplasm"/>
    <property type="evidence" value="ECO:0007669"/>
    <property type="project" value="TreeGrafter"/>
</dbReference>
<dbReference type="InterPro" id="IPR039164">
    <property type="entry name" value="UBR1-like"/>
</dbReference>
<dbReference type="Pfam" id="PF18995">
    <property type="entry name" value="PRT6_C"/>
    <property type="match status" value="1"/>
</dbReference>
<evidence type="ECO:0000256" key="1">
    <source>
        <dbReference type="RuleBase" id="RU366018"/>
    </source>
</evidence>
<dbReference type="PANTHER" id="PTHR21497">
    <property type="entry name" value="UBIQUITIN LIGASE E3 ALPHA-RELATED"/>
    <property type="match status" value="1"/>
</dbReference>
<dbReference type="CDD" id="cd22249">
    <property type="entry name" value="UDM1_RNF168_RNF169-like"/>
    <property type="match status" value="1"/>
</dbReference>
<feature type="domain" description="E3 ubiquitin-protein ligase UBR-like C-terminal" evidence="3">
    <location>
        <begin position="931"/>
        <end position="1403"/>
    </location>
</feature>
<feature type="region of interest" description="Disordered" evidence="2">
    <location>
        <begin position="657"/>
        <end position="677"/>
    </location>
</feature>
<dbReference type="InterPro" id="IPR044046">
    <property type="entry name" value="E3_ligase_UBR-like_C"/>
</dbReference>
<feature type="compositionally biased region" description="Acidic residues" evidence="2">
    <location>
        <begin position="584"/>
        <end position="603"/>
    </location>
</feature>
<name>A0A9J6C862_POLVA</name>
<protein>
    <recommendedName>
        <fullName evidence="1">E3 ubiquitin-protein ligase</fullName>
        <ecNumber evidence="1">2.3.2.27</ecNumber>
    </recommendedName>
</protein>
<comment type="similarity">
    <text evidence="1">Belongs to the E3 ubiquitin-protein ligase UBR1-like family.</text>
</comment>
<dbReference type="GO" id="GO:0000151">
    <property type="term" value="C:ubiquitin ligase complex"/>
    <property type="evidence" value="ECO:0007669"/>
    <property type="project" value="TreeGrafter"/>
</dbReference>
<dbReference type="Proteomes" id="UP001107558">
    <property type="component" value="Chromosome 2"/>
</dbReference>
<keyword evidence="1" id="KW-0862">Zinc</keyword>
<dbReference type="EC" id="2.3.2.27" evidence="1"/>
<keyword evidence="1" id="KW-0808">Transferase</keyword>
<dbReference type="GO" id="GO:0061630">
    <property type="term" value="F:ubiquitin protein ligase activity"/>
    <property type="evidence" value="ECO:0007669"/>
    <property type="project" value="UniProtKB-UniRule"/>
</dbReference>
<evidence type="ECO:0000256" key="2">
    <source>
        <dbReference type="SAM" id="MobiDB-lite"/>
    </source>
</evidence>
<evidence type="ECO:0000313" key="4">
    <source>
        <dbReference type="EMBL" id="KAG5678257.1"/>
    </source>
</evidence>
<dbReference type="EMBL" id="JADBJN010000002">
    <property type="protein sequence ID" value="KAG5678257.1"/>
    <property type="molecule type" value="Genomic_DNA"/>
</dbReference>
<accession>A0A9J6C862</accession>
<comment type="function">
    <text evidence="1">Ubiquitin ligase protein which is a component of the N-end rule pathway. Recognizes and binds to proteins bearing specific N-terminal residues that are destabilizing according to the N-end rule, leading to their ubiquitination and subsequent degradation.</text>
</comment>
<keyword evidence="5" id="KW-1185">Reference proteome</keyword>
<comment type="catalytic activity">
    <reaction evidence="1">
        <text>S-ubiquitinyl-[E2 ubiquitin-conjugating enzyme]-L-cysteine + [acceptor protein]-L-lysine = [E2 ubiquitin-conjugating enzyme]-L-cysteine + N(6)-ubiquitinyl-[acceptor protein]-L-lysine.</text>
        <dbReference type="EC" id="2.3.2.27"/>
    </reaction>
</comment>
<gene>
    <name evidence="4" type="ORF">PVAND_007949</name>
</gene>
<reference evidence="4" key="1">
    <citation type="submission" date="2021-03" db="EMBL/GenBank/DDBJ databases">
        <title>Chromosome level genome of the anhydrobiotic midge Polypedilum vanderplanki.</title>
        <authorList>
            <person name="Yoshida Y."/>
            <person name="Kikawada T."/>
            <person name="Gusev O."/>
        </authorList>
    </citation>
    <scope>NUCLEOTIDE SEQUENCE</scope>
    <source>
        <strain evidence="4">NIAS01</strain>
        <tissue evidence="4">Whole body or cell culture</tissue>
    </source>
</reference>
<dbReference type="GO" id="GO:0071596">
    <property type="term" value="P:ubiquitin-dependent protein catabolic process via the N-end rule pathway"/>
    <property type="evidence" value="ECO:0007669"/>
    <property type="project" value="UniProtKB-UniRule"/>
</dbReference>
<dbReference type="GO" id="GO:0008270">
    <property type="term" value="F:zinc ion binding"/>
    <property type="evidence" value="ECO:0007669"/>
    <property type="project" value="UniProtKB-UniRule"/>
</dbReference>
<feature type="region of interest" description="Disordered" evidence="2">
    <location>
        <begin position="525"/>
        <end position="549"/>
    </location>
</feature>
<comment type="caution">
    <text evidence="4">The sequence shown here is derived from an EMBL/GenBank/DDBJ whole genome shotgun (WGS) entry which is preliminary data.</text>
</comment>
<dbReference type="OrthoDB" id="15304at2759"/>
<dbReference type="GO" id="GO:0016567">
    <property type="term" value="P:protein ubiquitination"/>
    <property type="evidence" value="ECO:0007669"/>
    <property type="project" value="UniProtKB-UniRule"/>
</dbReference>
<dbReference type="CDD" id="cd16483">
    <property type="entry name" value="RING-H2_UBR3"/>
    <property type="match status" value="1"/>
</dbReference>
<feature type="region of interest" description="Disordered" evidence="2">
    <location>
        <begin position="581"/>
        <end position="622"/>
    </location>
</feature>
<evidence type="ECO:0000313" key="5">
    <source>
        <dbReference type="Proteomes" id="UP001107558"/>
    </source>
</evidence>
<feature type="compositionally biased region" description="Polar residues" evidence="2">
    <location>
        <begin position="438"/>
        <end position="452"/>
    </location>
</feature>
<evidence type="ECO:0000259" key="3">
    <source>
        <dbReference type="Pfam" id="PF18995"/>
    </source>
</evidence>
<feature type="region of interest" description="Disordered" evidence="2">
    <location>
        <begin position="438"/>
        <end position="468"/>
    </location>
</feature>
<feature type="compositionally biased region" description="Low complexity" evidence="2">
    <location>
        <begin position="457"/>
        <end position="468"/>
    </location>
</feature>
<dbReference type="PANTHER" id="PTHR21497:SF39">
    <property type="entry name" value="E3 UBIQUITIN-PROTEIN LIGASE UBR3"/>
    <property type="match status" value="1"/>
</dbReference>